<dbReference type="Pfam" id="PF06776">
    <property type="entry name" value="IalB"/>
    <property type="match status" value="1"/>
</dbReference>
<keyword evidence="2" id="KW-1185">Reference proteome</keyword>
<evidence type="ECO:0000313" key="2">
    <source>
        <dbReference type="Proteomes" id="UP000245680"/>
    </source>
</evidence>
<dbReference type="InterPro" id="IPR038696">
    <property type="entry name" value="IalB_sf"/>
</dbReference>
<evidence type="ECO:0008006" key="3">
    <source>
        <dbReference type="Google" id="ProtNLM"/>
    </source>
</evidence>
<proteinExistence type="predicted"/>
<dbReference type="AlphaFoldDB" id="A0A2V2LEZ8"/>
<gene>
    <name evidence="1" type="ORF">DKT77_02510</name>
</gene>
<dbReference type="Gene3D" id="2.60.40.1880">
    <property type="entry name" value="Invasion associated locus B (IalB) protein"/>
    <property type="match status" value="1"/>
</dbReference>
<evidence type="ECO:0000313" key="1">
    <source>
        <dbReference type="EMBL" id="PWR04188.1"/>
    </source>
</evidence>
<reference evidence="1 2" key="1">
    <citation type="submission" date="2018-05" db="EMBL/GenBank/DDBJ databases">
        <title>Rhodobacteraceae gen. nov., sp. nov. isolated from sea water.</title>
        <authorList>
            <person name="Ren Y."/>
        </authorList>
    </citation>
    <scope>NUCLEOTIDE SEQUENCE [LARGE SCALE GENOMIC DNA]</scope>
    <source>
        <strain evidence="1 2">TG-679</strain>
    </source>
</reference>
<dbReference type="Proteomes" id="UP000245680">
    <property type="component" value="Unassembled WGS sequence"/>
</dbReference>
<sequence>MGKTCNSPRGRLGGAYRAVRRITAASVLIVAGAAGAQQAQLAPGDWGVRCEAQGCLVVTSVADEQSNRMLSLTLALPRTEGPVRFAVLTPLGTALDKGLHLRAGVLDQTYPFATCTPEGCAVLLDLPQPDVVQLAAQPQLRATFYAVNRREPYEVNVNLEEMGAALDAAMTELAR</sequence>
<comment type="caution">
    <text evidence="1">The sequence shown here is derived from an EMBL/GenBank/DDBJ whole genome shotgun (WGS) entry which is preliminary data.</text>
</comment>
<organism evidence="1 2">
    <name type="scientific">Meridianimarinicoccus roseus</name>
    <dbReference type="NCBI Taxonomy" id="2072018"/>
    <lineage>
        <taxon>Bacteria</taxon>
        <taxon>Pseudomonadati</taxon>
        <taxon>Pseudomonadota</taxon>
        <taxon>Alphaproteobacteria</taxon>
        <taxon>Rhodobacterales</taxon>
        <taxon>Paracoccaceae</taxon>
        <taxon>Meridianimarinicoccus</taxon>
    </lineage>
</organism>
<protein>
    <recommendedName>
        <fullName evidence="3">Invasion associated locus B family protein</fullName>
    </recommendedName>
</protein>
<name>A0A2V2LEZ8_9RHOB</name>
<dbReference type="RefSeq" id="WP_109810173.1">
    <property type="nucleotide sequence ID" value="NZ_QGKU01000010.1"/>
</dbReference>
<dbReference type="InterPro" id="IPR010642">
    <property type="entry name" value="Invasion_prot_B"/>
</dbReference>
<dbReference type="OrthoDB" id="9814802at2"/>
<dbReference type="EMBL" id="QGKU01000010">
    <property type="protein sequence ID" value="PWR04188.1"/>
    <property type="molecule type" value="Genomic_DNA"/>
</dbReference>
<accession>A0A2V2LEZ8</accession>